<name>A0A151Z6G8_TIELA</name>
<dbReference type="InterPro" id="IPR032675">
    <property type="entry name" value="LRR_dom_sf"/>
</dbReference>
<gene>
    <name evidence="1" type="ORF">DLAC_11778</name>
</gene>
<organism evidence="1 2">
    <name type="scientific">Tieghemostelium lacteum</name>
    <name type="common">Slime mold</name>
    <name type="synonym">Dictyostelium lacteum</name>
    <dbReference type="NCBI Taxonomy" id="361077"/>
    <lineage>
        <taxon>Eukaryota</taxon>
        <taxon>Amoebozoa</taxon>
        <taxon>Evosea</taxon>
        <taxon>Eumycetozoa</taxon>
        <taxon>Dictyostelia</taxon>
        <taxon>Dictyosteliales</taxon>
        <taxon>Raperosteliaceae</taxon>
        <taxon>Tieghemostelium</taxon>
    </lineage>
</organism>
<keyword evidence="2" id="KW-1185">Reference proteome</keyword>
<dbReference type="Gene3D" id="3.80.10.10">
    <property type="entry name" value="Ribonuclease Inhibitor"/>
    <property type="match status" value="1"/>
</dbReference>
<sequence length="593" mass="69574">MKLPLIIIKEILDYLLSFCKNTIRLWYFIKKFTLISKEWNRSVLPKLNVRYSFYIDSESKISHKVIKQAHKFGIKFNGEYSISKNTSATNLVSKENIRTLEVSNVTDISEFTNINTLRFFIPLKEFGMVKQFPISQTVKYSLCLPYMKHVITDNSTYETLFNQSIFYSININAFELNLNHNGFSLNNGNQNLKSLYLIGAYLDFKSLEQILEKCENLEYIKLSIPNWTTQMNSELLDKLALLPLKLDLLEINQNQSVYLKSYLNLLSKTKSRIVDIKFINYYCQSREEMFQKVSSPNTKIMYFHNGEYIANNNGIEYKEKLSNVINYNFTHLENFYIYGSYYKSVFPIEEYDFSNLISVSICGFDSFEPLHTQSQTFIQGLVSLNLVKMRTLVLDLNLSPKFQLTEYSIIENALKNNNNLTSLTVSNMFFSQITTFNHPTITKLNVSIVHCIDSQIKNIVSSISKNKNLLKLKIMDIPVQDKSYNFFDAYFEILTTNKTLTSLYLPVRGKYDKPKHDLQYENLLSNSKIMNRLTNLFIPNIEIQNRFESYGYLINPNFYKPKGNEKWFRSKKMPIFIDRCNLIDTKKIYNDNY</sequence>
<accession>A0A151Z6G8</accession>
<proteinExistence type="predicted"/>
<dbReference type="FunCoup" id="A0A151Z6G8">
    <property type="interactions" value="1"/>
</dbReference>
<dbReference type="InParanoid" id="A0A151Z6G8"/>
<protein>
    <submittedName>
        <fullName evidence="1">Uncharacterized protein</fullName>
    </submittedName>
</protein>
<dbReference type="Proteomes" id="UP000076078">
    <property type="component" value="Unassembled WGS sequence"/>
</dbReference>
<evidence type="ECO:0000313" key="1">
    <source>
        <dbReference type="EMBL" id="KYQ89561.1"/>
    </source>
</evidence>
<comment type="caution">
    <text evidence="1">The sequence shown here is derived from an EMBL/GenBank/DDBJ whole genome shotgun (WGS) entry which is preliminary data.</text>
</comment>
<evidence type="ECO:0000313" key="2">
    <source>
        <dbReference type="Proteomes" id="UP000076078"/>
    </source>
</evidence>
<dbReference type="AlphaFoldDB" id="A0A151Z6G8"/>
<dbReference type="EMBL" id="LODT01000039">
    <property type="protein sequence ID" value="KYQ89561.1"/>
    <property type="molecule type" value="Genomic_DNA"/>
</dbReference>
<dbReference type="SUPFAM" id="SSF52047">
    <property type="entry name" value="RNI-like"/>
    <property type="match status" value="1"/>
</dbReference>
<reference evidence="1 2" key="1">
    <citation type="submission" date="2015-12" db="EMBL/GenBank/DDBJ databases">
        <title>Dictyostelia acquired genes for synthesis and detection of signals that induce cell-type specialization by lateral gene transfer from prokaryotes.</title>
        <authorList>
            <person name="Gloeckner G."/>
            <person name="Schaap P."/>
        </authorList>
    </citation>
    <scope>NUCLEOTIDE SEQUENCE [LARGE SCALE GENOMIC DNA]</scope>
    <source>
        <strain evidence="1 2">TK</strain>
    </source>
</reference>